<dbReference type="EMBL" id="JBCGBO010000001">
    <property type="protein sequence ID" value="KAK9229883.1"/>
    <property type="molecule type" value="Genomic_DNA"/>
</dbReference>
<evidence type="ECO:0000256" key="1">
    <source>
        <dbReference type="SAM" id="SignalP"/>
    </source>
</evidence>
<accession>A0AAP0N1G0</accession>
<protein>
    <recommendedName>
        <fullName evidence="4">Secreted protein</fullName>
    </recommendedName>
</protein>
<evidence type="ECO:0000313" key="3">
    <source>
        <dbReference type="Proteomes" id="UP001428341"/>
    </source>
</evidence>
<keyword evidence="1" id="KW-0732">Signal</keyword>
<dbReference type="Proteomes" id="UP001428341">
    <property type="component" value="Unassembled WGS sequence"/>
</dbReference>
<comment type="caution">
    <text evidence="2">The sequence shown here is derived from an EMBL/GenBank/DDBJ whole genome shotgun (WGS) entry which is preliminary data.</text>
</comment>
<dbReference type="AlphaFoldDB" id="A0AAP0N1G0"/>
<name>A0AAP0N1G0_9ROSI</name>
<keyword evidence="3" id="KW-1185">Reference proteome</keyword>
<feature type="signal peptide" evidence="1">
    <location>
        <begin position="1"/>
        <end position="18"/>
    </location>
</feature>
<organism evidence="2 3">
    <name type="scientific">Citrus x changshan-huyou</name>
    <dbReference type="NCBI Taxonomy" id="2935761"/>
    <lineage>
        <taxon>Eukaryota</taxon>
        <taxon>Viridiplantae</taxon>
        <taxon>Streptophyta</taxon>
        <taxon>Embryophyta</taxon>
        <taxon>Tracheophyta</taxon>
        <taxon>Spermatophyta</taxon>
        <taxon>Magnoliopsida</taxon>
        <taxon>eudicotyledons</taxon>
        <taxon>Gunneridae</taxon>
        <taxon>Pentapetalae</taxon>
        <taxon>rosids</taxon>
        <taxon>malvids</taxon>
        <taxon>Sapindales</taxon>
        <taxon>Rutaceae</taxon>
        <taxon>Aurantioideae</taxon>
        <taxon>Citrus</taxon>
    </lineage>
</organism>
<reference evidence="2 3" key="1">
    <citation type="submission" date="2024-05" db="EMBL/GenBank/DDBJ databases">
        <title>Haplotype-resolved chromosome-level genome assembly of Huyou (Citrus changshanensis).</title>
        <authorList>
            <person name="Miao C."/>
            <person name="Chen W."/>
            <person name="Wu Y."/>
            <person name="Wang L."/>
            <person name="Zhao S."/>
            <person name="Grierson D."/>
            <person name="Xu C."/>
            <person name="Chen K."/>
        </authorList>
    </citation>
    <scope>NUCLEOTIDE SEQUENCE [LARGE SCALE GENOMIC DNA]</scope>
    <source>
        <strain evidence="2">01-14</strain>
        <tissue evidence="2">Leaf</tissue>
    </source>
</reference>
<sequence>MVMKAKAITLLYLQMVNAAVRTLMGCFPGTRASYYYCNEKRKLNFAEKEGSVGNDVFTLCVNCRT</sequence>
<evidence type="ECO:0008006" key="4">
    <source>
        <dbReference type="Google" id="ProtNLM"/>
    </source>
</evidence>
<gene>
    <name evidence="2" type="ORF">WN944_022849</name>
</gene>
<evidence type="ECO:0000313" key="2">
    <source>
        <dbReference type="EMBL" id="KAK9229883.1"/>
    </source>
</evidence>
<proteinExistence type="predicted"/>
<feature type="chain" id="PRO_5042915178" description="Secreted protein" evidence="1">
    <location>
        <begin position="19"/>
        <end position="65"/>
    </location>
</feature>